<evidence type="ECO:0000313" key="2">
    <source>
        <dbReference type="EMBL" id="JAD51241.1"/>
    </source>
</evidence>
<dbReference type="EMBL" id="GBRH01246654">
    <property type="protein sequence ID" value="JAD51241.1"/>
    <property type="molecule type" value="Transcribed_RNA"/>
</dbReference>
<reference evidence="2" key="1">
    <citation type="submission" date="2014-09" db="EMBL/GenBank/DDBJ databases">
        <authorList>
            <person name="Magalhaes I.L.F."/>
            <person name="Oliveira U."/>
            <person name="Santos F.R."/>
            <person name="Vidigal T.H.D.A."/>
            <person name="Brescovit A.D."/>
            <person name="Santos A.J."/>
        </authorList>
    </citation>
    <scope>NUCLEOTIDE SEQUENCE</scope>
    <source>
        <tissue evidence="2">Shoot tissue taken approximately 20 cm above the soil surface</tissue>
    </source>
</reference>
<protein>
    <submittedName>
        <fullName evidence="2">Uncharacterized protein</fullName>
    </submittedName>
</protein>
<proteinExistence type="predicted"/>
<evidence type="ECO:0000256" key="1">
    <source>
        <dbReference type="SAM" id="MobiDB-lite"/>
    </source>
</evidence>
<sequence>MPSWRLRASSGNESNESYLVSSNVDKLGTIEHHEERLPTSVGNPSESKQL</sequence>
<feature type="region of interest" description="Disordered" evidence="1">
    <location>
        <begin position="1"/>
        <end position="20"/>
    </location>
</feature>
<feature type="region of interest" description="Disordered" evidence="1">
    <location>
        <begin position="29"/>
        <end position="50"/>
    </location>
</feature>
<feature type="compositionally biased region" description="Polar residues" evidence="1">
    <location>
        <begin position="9"/>
        <end position="20"/>
    </location>
</feature>
<feature type="compositionally biased region" description="Polar residues" evidence="1">
    <location>
        <begin position="40"/>
        <end position="50"/>
    </location>
</feature>
<organism evidence="2">
    <name type="scientific">Arundo donax</name>
    <name type="common">Giant reed</name>
    <name type="synonym">Donax arundinaceus</name>
    <dbReference type="NCBI Taxonomy" id="35708"/>
    <lineage>
        <taxon>Eukaryota</taxon>
        <taxon>Viridiplantae</taxon>
        <taxon>Streptophyta</taxon>
        <taxon>Embryophyta</taxon>
        <taxon>Tracheophyta</taxon>
        <taxon>Spermatophyta</taxon>
        <taxon>Magnoliopsida</taxon>
        <taxon>Liliopsida</taxon>
        <taxon>Poales</taxon>
        <taxon>Poaceae</taxon>
        <taxon>PACMAD clade</taxon>
        <taxon>Arundinoideae</taxon>
        <taxon>Arundineae</taxon>
        <taxon>Arundo</taxon>
    </lineage>
</organism>
<reference evidence="2" key="2">
    <citation type="journal article" date="2015" name="Data Brief">
        <title>Shoot transcriptome of the giant reed, Arundo donax.</title>
        <authorList>
            <person name="Barrero R.A."/>
            <person name="Guerrero F.D."/>
            <person name="Moolhuijzen P."/>
            <person name="Goolsby J.A."/>
            <person name="Tidwell J."/>
            <person name="Bellgard S.E."/>
            <person name="Bellgard M.I."/>
        </authorList>
    </citation>
    <scope>NUCLEOTIDE SEQUENCE</scope>
    <source>
        <tissue evidence="2">Shoot tissue taken approximately 20 cm above the soil surface</tissue>
    </source>
</reference>
<accession>A0A0A9AJA8</accession>
<name>A0A0A9AJA8_ARUDO</name>
<dbReference type="AlphaFoldDB" id="A0A0A9AJA8"/>